<evidence type="ECO:0000259" key="5">
    <source>
        <dbReference type="PROSITE" id="PS51194"/>
    </source>
</evidence>
<keyword evidence="6" id="KW-0547">Nucleotide-binding</keyword>
<evidence type="ECO:0000313" key="6">
    <source>
        <dbReference type="EMBL" id="QQC44399.1"/>
    </source>
</evidence>
<gene>
    <name evidence="6" type="ORF">I6H42_03100</name>
</gene>
<dbReference type="AlphaFoldDB" id="A0AAP9Y7U1"/>
<dbReference type="InterPro" id="IPR050496">
    <property type="entry name" value="SNF2_RAD54_helicase_repair"/>
</dbReference>
<dbReference type="Pfam" id="PF00176">
    <property type="entry name" value="SNF2-rel_dom"/>
    <property type="match status" value="1"/>
</dbReference>
<dbReference type="RefSeq" id="WP_074632609.1">
    <property type="nucleotide sequence ID" value="NZ_CP066065.1"/>
</dbReference>
<dbReference type="InterPro" id="IPR014001">
    <property type="entry name" value="Helicase_ATP-bd"/>
</dbReference>
<feature type="domain" description="Helicase C-terminal" evidence="5">
    <location>
        <begin position="884"/>
        <end position="1032"/>
    </location>
</feature>
<evidence type="ECO:0000313" key="7">
    <source>
        <dbReference type="Proteomes" id="UP000595220"/>
    </source>
</evidence>
<dbReference type="PANTHER" id="PTHR45629:SF7">
    <property type="entry name" value="DNA EXCISION REPAIR PROTEIN ERCC-6-RELATED"/>
    <property type="match status" value="1"/>
</dbReference>
<dbReference type="PROSITE" id="PS51194">
    <property type="entry name" value="HELICASE_CTER"/>
    <property type="match status" value="1"/>
</dbReference>
<dbReference type="SUPFAM" id="SSF52540">
    <property type="entry name" value="P-loop containing nucleoside triphosphate hydrolases"/>
    <property type="match status" value="2"/>
</dbReference>
<organism evidence="6 7">
    <name type="scientific">Schaalia meyeri</name>
    <dbReference type="NCBI Taxonomy" id="52773"/>
    <lineage>
        <taxon>Bacteria</taxon>
        <taxon>Bacillati</taxon>
        <taxon>Actinomycetota</taxon>
        <taxon>Actinomycetes</taxon>
        <taxon>Actinomycetales</taxon>
        <taxon>Actinomycetaceae</taxon>
        <taxon>Schaalia</taxon>
    </lineage>
</organism>
<dbReference type="Gene3D" id="3.40.50.300">
    <property type="entry name" value="P-loop containing nucleotide triphosphate hydrolases"/>
    <property type="match status" value="1"/>
</dbReference>
<dbReference type="PROSITE" id="PS51192">
    <property type="entry name" value="HELICASE_ATP_BIND_1"/>
    <property type="match status" value="1"/>
</dbReference>
<keyword evidence="1" id="KW-0378">Hydrolase</keyword>
<keyword evidence="2" id="KW-0862">Zinc</keyword>
<keyword evidence="6" id="KW-0067">ATP-binding</keyword>
<dbReference type="GO" id="GO:0005524">
    <property type="term" value="F:ATP binding"/>
    <property type="evidence" value="ECO:0007669"/>
    <property type="project" value="InterPro"/>
</dbReference>
<evidence type="ECO:0000256" key="2">
    <source>
        <dbReference type="PROSITE-ProRule" id="PRU00325"/>
    </source>
</evidence>
<dbReference type="InterPro" id="IPR049730">
    <property type="entry name" value="SNF2/RAD54-like_C"/>
</dbReference>
<dbReference type="InterPro" id="IPR038718">
    <property type="entry name" value="SNF2-like_sf"/>
</dbReference>
<dbReference type="SMART" id="SM00487">
    <property type="entry name" value="DEXDc"/>
    <property type="match status" value="1"/>
</dbReference>
<keyword evidence="7" id="KW-1185">Reference proteome</keyword>
<dbReference type="GO" id="GO:0008270">
    <property type="term" value="F:zinc ion binding"/>
    <property type="evidence" value="ECO:0007669"/>
    <property type="project" value="UniProtKB-KW"/>
</dbReference>
<reference evidence="6 7" key="1">
    <citation type="submission" date="2020-12" db="EMBL/GenBank/DDBJ databases">
        <title>FDA dAtabase for Regulatory Grade micrObial Sequences (FDA-ARGOS): Supporting development and validation of Infectious Disease Dx tests.</title>
        <authorList>
            <person name="Sproer C."/>
            <person name="Gronow S."/>
            <person name="Severitt S."/>
            <person name="Schroder I."/>
            <person name="Tallon L."/>
            <person name="Sadzewicz L."/>
            <person name="Zhao X."/>
            <person name="Boylan J."/>
            <person name="Ott S."/>
            <person name="Bowen H."/>
            <person name="Vavikolanu K."/>
            <person name="Mehta A."/>
            <person name="Aluvathingal J."/>
            <person name="Nadendla S."/>
            <person name="Lowell S."/>
            <person name="Myers T."/>
            <person name="Yan Y."/>
            <person name="Sichtig H."/>
        </authorList>
    </citation>
    <scope>NUCLEOTIDE SEQUENCE [LARGE SCALE GENOMIC DNA]</scope>
    <source>
        <strain evidence="6 7">FDAARGOS_985</strain>
    </source>
</reference>
<keyword evidence="2" id="KW-0863">Zinc-finger</keyword>
<name>A0AAP9Y7U1_9ACTO</name>
<dbReference type="GO" id="GO:0004386">
    <property type="term" value="F:helicase activity"/>
    <property type="evidence" value="ECO:0007669"/>
    <property type="project" value="UniProtKB-KW"/>
</dbReference>
<keyword evidence="2" id="KW-0479">Metal-binding</keyword>
<evidence type="ECO:0000256" key="1">
    <source>
        <dbReference type="ARBA" id="ARBA00022801"/>
    </source>
</evidence>
<accession>A0AAP9Y7U1</accession>
<dbReference type="PANTHER" id="PTHR45629">
    <property type="entry name" value="SNF2/RAD54 FAMILY MEMBER"/>
    <property type="match status" value="1"/>
</dbReference>
<evidence type="ECO:0000259" key="3">
    <source>
        <dbReference type="PROSITE" id="PS50966"/>
    </source>
</evidence>
<feature type="domain" description="SWIM-type" evidence="3">
    <location>
        <begin position="62"/>
        <end position="96"/>
    </location>
</feature>
<dbReference type="EMBL" id="CP066065">
    <property type="protein sequence ID" value="QQC44399.1"/>
    <property type="molecule type" value="Genomic_DNA"/>
</dbReference>
<dbReference type="GO" id="GO:0016787">
    <property type="term" value="F:hydrolase activity"/>
    <property type="evidence" value="ECO:0007669"/>
    <property type="project" value="UniProtKB-KW"/>
</dbReference>
<proteinExistence type="predicted"/>
<dbReference type="CDD" id="cd18793">
    <property type="entry name" value="SF2_C_SNF"/>
    <property type="match status" value="1"/>
</dbReference>
<dbReference type="Gene3D" id="3.40.50.10810">
    <property type="entry name" value="Tandem AAA-ATPase domain"/>
    <property type="match status" value="1"/>
</dbReference>
<sequence length="1044" mass="115158">MIFSSLRETLASMSDDDLMALVGPATWANGLRLVRGGAVRELAWDEAGARVEARVKEAGLAYRVRITLGALRPTAACACALRSDCPHVVATLIAAREEARECQLSVPEWSRVLERVLGSARERRGEPLALVVDAHDPSAEATLTPLRRGTGASWTAKRASWLDLTATQWASVTDGLDPTHVSLLREGYRLSRESRSWHSRTEVTLTSLGEQAYAWLNRLVRAGVELFSSTADEDPFVVSHATWDADIDVVSDEAGLGVRVVARNGERVVQLPRIDRDTGLLFLEGGTRVARIEGLASLDGFPLERPLRIPSADIAEFRGTWLPELRRRFAISSSDGSFDPRTAPQVVIVGTVRRDGDSVAVRWWAEYTMGESRSRTPIVHCLRDEVVSALVRRIDRWGRSRGGAAWPGLAGTVRISPWQVPDFLTAVVDRKAPDGLVWDIEQDVREIEVCDDAMGVDVQIEANGTDWFDLNVRLRLGEHSISVREALKALGRGERYVPVDGVWVRLDGDRIRLLEGLLEEARALVGWEGEGVRLSALQVGIFDMLASEADSVHASKEWRTRVAALKNRGDEGLPPLPALARILRPYQLDGHAWLTARLVKGFGGILADDMGLGKTVQILSAIAAMHARGAGLGGAPVLVVAPTSVVRVWSEQATKFMPSLRVRAVTETSARRGTGLEQEIDGADVVVTSYTLLRLESDQWKHIRVGGVVIDEAQTVKNPRTATYRALRELDAPWRLAVSGTPMENSLSDLWALLSLACPGLLPPWDVFRHKLCRPIEHGADLVKLARLTSYVAPFILRRTKEQVAKDLPDKVVDVVRVDLGQEHRRIYDQHLARERARILDLLSDMDANRMSVLSSITRLRQLALDPALVGESYAHVGSAKIEYLADRLDEIVPLGHRALVFSQFTSFLARIRHVLERRGVLVAQLDGSTRDRDSVIESFRSGRAQVFLISLKAGGSGLTLTEADYVYVMDPWWNPAAEEQAIDRAHRIGQTKKVNVYRLVAADTIEAKVVELQDRKRQLISSVMSGTGTGARLSAADFRGLLD</sequence>
<keyword evidence="6" id="KW-0347">Helicase</keyword>
<dbReference type="PROSITE" id="PS50966">
    <property type="entry name" value="ZF_SWIM"/>
    <property type="match status" value="1"/>
</dbReference>
<evidence type="ECO:0000259" key="4">
    <source>
        <dbReference type="PROSITE" id="PS51192"/>
    </source>
</evidence>
<feature type="domain" description="Helicase ATP-binding" evidence="4">
    <location>
        <begin position="595"/>
        <end position="760"/>
    </location>
</feature>
<dbReference type="InterPro" id="IPR000330">
    <property type="entry name" value="SNF2_N"/>
</dbReference>
<dbReference type="InterPro" id="IPR027417">
    <property type="entry name" value="P-loop_NTPase"/>
</dbReference>
<dbReference type="InterPro" id="IPR001650">
    <property type="entry name" value="Helicase_C-like"/>
</dbReference>
<dbReference type="SMART" id="SM00490">
    <property type="entry name" value="HELICc"/>
    <property type="match status" value="1"/>
</dbReference>
<protein>
    <submittedName>
        <fullName evidence="6">DEAD/DEAH box helicase</fullName>
    </submittedName>
</protein>
<dbReference type="Proteomes" id="UP000595220">
    <property type="component" value="Chromosome"/>
</dbReference>
<dbReference type="Pfam" id="PF00271">
    <property type="entry name" value="Helicase_C"/>
    <property type="match status" value="1"/>
</dbReference>
<dbReference type="GO" id="GO:0015616">
    <property type="term" value="F:DNA translocase activity"/>
    <property type="evidence" value="ECO:0007669"/>
    <property type="project" value="TreeGrafter"/>
</dbReference>
<dbReference type="InterPro" id="IPR007527">
    <property type="entry name" value="Znf_SWIM"/>
</dbReference>